<dbReference type="GO" id="GO:0005680">
    <property type="term" value="C:anaphase-promoting complex"/>
    <property type="evidence" value="ECO:0007669"/>
    <property type="project" value="TreeGrafter"/>
</dbReference>
<proteinExistence type="inferred from homology"/>
<protein>
    <submittedName>
        <fullName evidence="3">Anaphase-promoting complex (APC), subunit 2</fullName>
    </submittedName>
</protein>
<evidence type="ECO:0000259" key="2">
    <source>
        <dbReference type="PROSITE" id="PS50069"/>
    </source>
</evidence>
<dbReference type="InterPro" id="IPR057975">
    <property type="entry name" value="TPR_ANAPC2"/>
</dbReference>
<dbReference type="GO" id="GO:0007091">
    <property type="term" value="P:metaphase/anaphase transition of mitotic cell cycle"/>
    <property type="evidence" value="ECO:0007669"/>
    <property type="project" value="TreeGrafter"/>
</dbReference>
<evidence type="ECO:0000313" key="3">
    <source>
        <dbReference type="EMBL" id="CED84265.1"/>
    </source>
</evidence>
<organism evidence="3">
    <name type="scientific">Phaffia rhodozyma</name>
    <name type="common">Yeast</name>
    <name type="synonym">Xanthophyllomyces dendrorhous</name>
    <dbReference type="NCBI Taxonomy" id="264483"/>
    <lineage>
        <taxon>Eukaryota</taxon>
        <taxon>Fungi</taxon>
        <taxon>Dikarya</taxon>
        <taxon>Basidiomycota</taxon>
        <taxon>Agaricomycotina</taxon>
        <taxon>Tremellomycetes</taxon>
        <taxon>Cystofilobasidiales</taxon>
        <taxon>Mrakiaceae</taxon>
        <taxon>Phaffia</taxon>
    </lineage>
</organism>
<dbReference type="PANTHER" id="PTHR45957:SF1">
    <property type="entry name" value="ANAPHASE-PROMOTING COMPLEX SUBUNIT 2"/>
    <property type="match status" value="1"/>
</dbReference>
<dbReference type="PROSITE" id="PS50069">
    <property type="entry name" value="CULLIN_2"/>
    <property type="match status" value="1"/>
</dbReference>
<dbReference type="GO" id="GO:0006511">
    <property type="term" value="P:ubiquitin-dependent protein catabolic process"/>
    <property type="evidence" value="ECO:0007669"/>
    <property type="project" value="InterPro"/>
</dbReference>
<sequence length="692" mass="78960">MNVCPRDEIELAWDASFQSINPSAQPDIHGLVQISKAWDLAVGFLKPRNLEGLNWNDRGMWSHHSGILAAFRMLKQANLVEELLEHFYSNVERNFAMVEQDITRMIHSIEESNKTSTSIQTESTMFDLFERLVAWQKAWAAPVAAFENPALRQQFQSRFIFQLHLRLPASFPNYMHAYFLSTFNSYLSLVSSSSPDLSQSKGSPIKPSPHLHRLGLIVKFGSELMAVACEQIRRRVKEQCEGQWGERTLEEMRIWGREVVGGWWESLYEGVSLRSFILYDPARVFSFGTLSERVGEKAVKAVMKPIYSRLDHYVCKTMCELRTTELFDIIVNHPNTLPVLEDLRECLFRVDSRDALVKALHASNDKRLLHPGADTKDIISQYISTIRCLRIVDPPGVLLQKISSPIRSFLRKRPDTIRCIVASLVDDDEGLEMDDVEDDIKPLQVNDDLEEDYSNPNWVPEPIDAAPEFRSGKTSDIISTLVSIYDTQEDIVTELQALLAQKLLTVQDYDLEKEIRIVEILKLRFGESALRSCEVMLKDLADSKRIDQHVQSDIQSVIHPKIISRLFWPEFPRTKLQLPEKLGRSQTKYAKAYHRFKPDKRLKWIPQLGTIDVKLELADRIVEVEANPIQAAVIELFDGDGSAWSTSAIASKLSIPDQAVVLSTLNFWANLGVLGRDLRTESWLVIERVGAS</sequence>
<dbReference type="InterPro" id="IPR016158">
    <property type="entry name" value="Cullin_homology"/>
</dbReference>
<name>A0A0F7SUJ1_PHARH</name>
<dbReference type="GO" id="GO:0031625">
    <property type="term" value="F:ubiquitin protein ligase binding"/>
    <property type="evidence" value="ECO:0007669"/>
    <property type="project" value="InterPro"/>
</dbReference>
<dbReference type="AlphaFoldDB" id="A0A0F7SUJ1"/>
<dbReference type="Pfam" id="PF26557">
    <property type="entry name" value="Cullin_AB"/>
    <property type="match status" value="1"/>
</dbReference>
<evidence type="ECO:0000256" key="1">
    <source>
        <dbReference type="PROSITE-ProRule" id="PRU00330"/>
    </source>
</evidence>
<dbReference type="InterPro" id="IPR036317">
    <property type="entry name" value="Cullin_homology_sf"/>
</dbReference>
<reference evidence="3" key="1">
    <citation type="submission" date="2014-08" db="EMBL/GenBank/DDBJ databases">
        <authorList>
            <person name="Sharma Rahul"/>
            <person name="Thines Marco"/>
        </authorList>
    </citation>
    <scope>NUCLEOTIDE SEQUENCE</scope>
</reference>
<dbReference type="PANTHER" id="PTHR45957">
    <property type="entry name" value="ANAPHASE-PROMOTING COMPLEX SUBUNIT 2"/>
    <property type="match status" value="1"/>
</dbReference>
<dbReference type="EMBL" id="LN483157">
    <property type="protein sequence ID" value="CED84265.1"/>
    <property type="molecule type" value="Genomic_DNA"/>
</dbReference>
<dbReference type="SMART" id="SM00182">
    <property type="entry name" value="CULLIN"/>
    <property type="match status" value="1"/>
</dbReference>
<feature type="domain" description="Cullin family profile" evidence="2">
    <location>
        <begin position="478"/>
        <end position="668"/>
    </location>
</feature>
<dbReference type="GO" id="GO:0070979">
    <property type="term" value="P:protein K11-linked ubiquitination"/>
    <property type="evidence" value="ECO:0007669"/>
    <property type="project" value="TreeGrafter"/>
</dbReference>
<dbReference type="Gene3D" id="3.30.230.130">
    <property type="entry name" value="Cullin, Chain C, Domain 2"/>
    <property type="match status" value="1"/>
</dbReference>
<dbReference type="InterPro" id="IPR044554">
    <property type="entry name" value="ANAPC2"/>
</dbReference>
<accession>A0A0F7SUJ1</accession>
<dbReference type="Pfam" id="PF25773">
    <property type="entry name" value="TPR_ANAPC2"/>
    <property type="match status" value="1"/>
</dbReference>
<dbReference type="InterPro" id="IPR059120">
    <property type="entry name" value="Cullin-like_AB"/>
</dbReference>
<comment type="similarity">
    <text evidence="1">Belongs to the cullin family.</text>
</comment>
<dbReference type="SUPFAM" id="SSF75632">
    <property type="entry name" value="Cullin homology domain"/>
    <property type="match status" value="1"/>
</dbReference>
<dbReference type="Gene3D" id="1.20.1310.10">
    <property type="entry name" value="Cullin Repeats"/>
    <property type="match status" value="1"/>
</dbReference>